<evidence type="ECO:0008006" key="3">
    <source>
        <dbReference type="Google" id="ProtNLM"/>
    </source>
</evidence>
<name>A0ABW3JY31_9BACT</name>
<gene>
    <name evidence="1" type="ORF">ACFQ21_05400</name>
</gene>
<evidence type="ECO:0000313" key="1">
    <source>
        <dbReference type="EMBL" id="MFD0998729.1"/>
    </source>
</evidence>
<sequence length="195" mass="22154">MHTDRSIFSGRIILSALLLFCTTALVAQVSDSSSSKPFQYYWTKPRLVPKVGVGVQDRAFFEAGVYWQNIYKHPLSLASKGPYCTIDIFIDDKNLLLGPKLGYEFTAGILGVAADMTYFIDRNYNDAGHDRKSLVFTPKVGLTILGFADFFYGYQIPLSDVEITTIYRNRFSLVFNLNRDYFNLKEAPRRSGRSK</sequence>
<accession>A0ABW3JY31</accession>
<evidence type="ECO:0000313" key="2">
    <source>
        <dbReference type="Proteomes" id="UP001597112"/>
    </source>
</evidence>
<comment type="caution">
    <text evidence="1">The sequence shown here is derived from an EMBL/GenBank/DDBJ whole genome shotgun (WGS) entry which is preliminary data.</text>
</comment>
<proteinExistence type="predicted"/>
<dbReference type="EMBL" id="JBHTKA010000001">
    <property type="protein sequence ID" value="MFD0998729.1"/>
    <property type="molecule type" value="Genomic_DNA"/>
</dbReference>
<reference evidence="2" key="1">
    <citation type="journal article" date="2019" name="Int. J. Syst. Evol. Microbiol.">
        <title>The Global Catalogue of Microorganisms (GCM) 10K type strain sequencing project: providing services to taxonomists for standard genome sequencing and annotation.</title>
        <authorList>
            <consortium name="The Broad Institute Genomics Platform"/>
            <consortium name="The Broad Institute Genome Sequencing Center for Infectious Disease"/>
            <person name="Wu L."/>
            <person name="Ma J."/>
        </authorList>
    </citation>
    <scope>NUCLEOTIDE SEQUENCE [LARGE SCALE GENOMIC DNA]</scope>
    <source>
        <strain evidence="2">CCUG 58938</strain>
    </source>
</reference>
<keyword evidence="2" id="KW-1185">Reference proteome</keyword>
<dbReference type="Proteomes" id="UP001597112">
    <property type="component" value="Unassembled WGS sequence"/>
</dbReference>
<protein>
    <recommendedName>
        <fullName evidence="3">Outer membrane protein beta-barrel domain-containing protein</fullName>
    </recommendedName>
</protein>
<organism evidence="1 2">
    <name type="scientific">Ohtaekwangia kribbensis</name>
    <dbReference type="NCBI Taxonomy" id="688913"/>
    <lineage>
        <taxon>Bacteria</taxon>
        <taxon>Pseudomonadati</taxon>
        <taxon>Bacteroidota</taxon>
        <taxon>Cytophagia</taxon>
        <taxon>Cytophagales</taxon>
        <taxon>Fulvivirgaceae</taxon>
        <taxon>Ohtaekwangia</taxon>
    </lineage>
</organism>
<dbReference type="RefSeq" id="WP_377575909.1">
    <property type="nucleotide sequence ID" value="NZ_JBHTKA010000001.1"/>
</dbReference>